<keyword evidence="2" id="KW-1185">Reference proteome</keyword>
<evidence type="ECO:0000313" key="2">
    <source>
        <dbReference type="Proteomes" id="UP001165064"/>
    </source>
</evidence>
<sequence>MFKLAGSPEREGDKFYLSNLPSNYTSLSFTDRKKSLNSILPVHLQNDVDYKSHLNKLIRKSSYSRSSTNILNGGGSSQNASLKGYFGGCGSTRGSSAALRYLGSFSVNSMTSSMPPPENSNVYGSVIFNKWKLEKITGRGAFGVVRGCVDISSDSSTNSGSNFDLKKAIKIIKIDNDPEFEKRFKCEILMWSFLQHENILQMEDFYITSTYIFVVMPFVKGGSLLDLVQAWDSYKVTFKARFKKVKSFLLGIAKGLSYMHDLGMFHGDVKLENCVVDIENDDRPLLCDFGMANFFNESRRQDVPLTNMAKKILSCEPVVRASDASSSSQPNSNSHSSSPAGSTTTSDSNTNIANMSRNSSRLKLRRLDNQLPPQRQPLQQHQQPPEETPSWEPTHTTPHEHQDEPH</sequence>
<gene>
    <name evidence="1" type="ORF">Amon02_000937700</name>
</gene>
<proteinExistence type="predicted"/>
<organism evidence="1 2">
    <name type="scientific">Ambrosiozyma monospora</name>
    <name type="common">Yeast</name>
    <name type="synonym">Endomycopsis monosporus</name>
    <dbReference type="NCBI Taxonomy" id="43982"/>
    <lineage>
        <taxon>Eukaryota</taxon>
        <taxon>Fungi</taxon>
        <taxon>Dikarya</taxon>
        <taxon>Ascomycota</taxon>
        <taxon>Saccharomycotina</taxon>
        <taxon>Pichiomycetes</taxon>
        <taxon>Pichiales</taxon>
        <taxon>Pichiaceae</taxon>
        <taxon>Ambrosiozyma</taxon>
    </lineage>
</organism>
<comment type="caution">
    <text evidence="1">The sequence shown here is derived from an EMBL/GenBank/DDBJ whole genome shotgun (WGS) entry which is preliminary data.</text>
</comment>
<accession>A0ACB5TRF4</accession>
<dbReference type="EMBL" id="BSXS01008786">
    <property type="protein sequence ID" value="GME93656.1"/>
    <property type="molecule type" value="Genomic_DNA"/>
</dbReference>
<reference evidence="1" key="1">
    <citation type="submission" date="2023-04" db="EMBL/GenBank/DDBJ databases">
        <title>Ambrosiozyma monospora NBRC 10751.</title>
        <authorList>
            <person name="Ichikawa N."/>
            <person name="Sato H."/>
            <person name="Tonouchi N."/>
        </authorList>
    </citation>
    <scope>NUCLEOTIDE SEQUENCE</scope>
    <source>
        <strain evidence="1">NBRC 10751</strain>
    </source>
</reference>
<evidence type="ECO:0000313" key="1">
    <source>
        <dbReference type="EMBL" id="GME93656.1"/>
    </source>
</evidence>
<dbReference type="Proteomes" id="UP001165064">
    <property type="component" value="Unassembled WGS sequence"/>
</dbReference>
<name>A0ACB5TRF4_AMBMO</name>
<protein>
    <submittedName>
        <fullName evidence="1">Unnamed protein product</fullName>
    </submittedName>
</protein>